<feature type="transmembrane region" description="Helical" evidence="7">
    <location>
        <begin position="138"/>
        <end position="158"/>
    </location>
</feature>
<sequence length="321" mass="34484">MSRSGHLARRLLATAVTIYVVVTLNFLLFRVLPGDAVSNLSRVPGGSPELSAALRKQFGLDQPLWSQYWIYLGRLLRGDLGVSFATQEPVGDRLTVAFGNTLPLVAAGLVLALLLGLVSGALSAWFRGSWVDRLSTNTAIAFYSVPTHFLGLLLILWLGNYLPAQGMHDDFLIDPTGAERLADLVRHMILPGLTIALIVFGQYTLVVRSAMLETLGDDHVLTARALGAGPVRTLAKHVLPNAMLPITNLVALSLGGLIGGSILVETVFSWPGVGRAMYESVVQRDYPMLQGVFLVLTVSVVTLNLIADLLAVRLDPRVAAG</sequence>
<protein>
    <submittedName>
        <fullName evidence="9">ABC transporter permease subunit</fullName>
    </submittedName>
</protein>
<feature type="transmembrane region" description="Helical" evidence="7">
    <location>
        <begin position="188"/>
        <end position="206"/>
    </location>
</feature>
<dbReference type="EMBL" id="BAAAOS010000020">
    <property type="protein sequence ID" value="GAA1579253.1"/>
    <property type="molecule type" value="Genomic_DNA"/>
</dbReference>
<dbReference type="PANTHER" id="PTHR43376">
    <property type="entry name" value="OLIGOPEPTIDE TRANSPORT SYSTEM PERMEASE PROTEIN"/>
    <property type="match status" value="1"/>
</dbReference>
<comment type="similarity">
    <text evidence="7">Belongs to the binding-protein-dependent transport system permease family.</text>
</comment>
<proteinExistence type="inferred from homology"/>
<dbReference type="InterPro" id="IPR000515">
    <property type="entry name" value="MetI-like"/>
</dbReference>
<dbReference type="Gene3D" id="1.10.3720.10">
    <property type="entry name" value="MetI-like"/>
    <property type="match status" value="1"/>
</dbReference>
<evidence type="ECO:0000256" key="1">
    <source>
        <dbReference type="ARBA" id="ARBA00004651"/>
    </source>
</evidence>
<evidence type="ECO:0000313" key="9">
    <source>
        <dbReference type="EMBL" id="GAA1579253.1"/>
    </source>
</evidence>
<keyword evidence="4 7" id="KW-0812">Transmembrane</keyword>
<dbReference type="Proteomes" id="UP001500393">
    <property type="component" value="Unassembled WGS sequence"/>
</dbReference>
<evidence type="ECO:0000256" key="2">
    <source>
        <dbReference type="ARBA" id="ARBA00022448"/>
    </source>
</evidence>
<dbReference type="PROSITE" id="PS50928">
    <property type="entry name" value="ABC_TM1"/>
    <property type="match status" value="1"/>
</dbReference>
<evidence type="ECO:0000256" key="5">
    <source>
        <dbReference type="ARBA" id="ARBA00022989"/>
    </source>
</evidence>
<dbReference type="InterPro" id="IPR035906">
    <property type="entry name" value="MetI-like_sf"/>
</dbReference>
<evidence type="ECO:0000256" key="4">
    <source>
        <dbReference type="ARBA" id="ARBA00022692"/>
    </source>
</evidence>
<dbReference type="InterPro" id="IPR045621">
    <property type="entry name" value="BPD_transp_1_N"/>
</dbReference>
<name>A0ABP4PEQ0_9ACTN</name>
<accession>A0ABP4PEQ0</accession>
<organism evidence="9 10">
    <name type="scientific">Kribbella sancticallisti</name>
    <dbReference type="NCBI Taxonomy" id="460087"/>
    <lineage>
        <taxon>Bacteria</taxon>
        <taxon>Bacillati</taxon>
        <taxon>Actinomycetota</taxon>
        <taxon>Actinomycetes</taxon>
        <taxon>Propionibacteriales</taxon>
        <taxon>Kribbellaceae</taxon>
        <taxon>Kribbella</taxon>
    </lineage>
</organism>
<feature type="transmembrane region" description="Helical" evidence="7">
    <location>
        <begin position="246"/>
        <end position="268"/>
    </location>
</feature>
<dbReference type="SUPFAM" id="SSF161098">
    <property type="entry name" value="MetI-like"/>
    <property type="match status" value="1"/>
</dbReference>
<keyword evidence="5 7" id="KW-1133">Transmembrane helix</keyword>
<dbReference type="CDD" id="cd06261">
    <property type="entry name" value="TM_PBP2"/>
    <property type="match status" value="1"/>
</dbReference>
<dbReference type="Pfam" id="PF00528">
    <property type="entry name" value="BPD_transp_1"/>
    <property type="match status" value="1"/>
</dbReference>
<keyword evidence="10" id="KW-1185">Reference proteome</keyword>
<keyword evidence="3" id="KW-1003">Cell membrane</keyword>
<evidence type="ECO:0000256" key="6">
    <source>
        <dbReference type="ARBA" id="ARBA00023136"/>
    </source>
</evidence>
<evidence type="ECO:0000256" key="3">
    <source>
        <dbReference type="ARBA" id="ARBA00022475"/>
    </source>
</evidence>
<feature type="transmembrane region" description="Helical" evidence="7">
    <location>
        <begin position="288"/>
        <end position="307"/>
    </location>
</feature>
<gene>
    <name evidence="9" type="ORF">GCM10009789_36190</name>
</gene>
<evidence type="ECO:0000313" key="10">
    <source>
        <dbReference type="Proteomes" id="UP001500393"/>
    </source>
</evidence>
<dbReference type="PANTHER" id="PTHR43376:SF1">
    <property type="entry name" value="OLIGOPEPTIDE TRANSPORT SYSTEM PERMEASE PROTEIN"/>
    <property type="match status" value="1"/>
</dbReference>
<comment type="subcellular location">
    <subcellularLocation>
        <location evidence="1 7">Cell membrane</location>
        <topology evidence="1 7">Multi-pass membrane protein</topology>
    </subcellularLocation>
</comment>
<comment type="caution">
    <text evidence="9">The sequence shown here is derived from an EMBL/GenBank/DDBJ whole genome shotgun (WGS) entry which is preliminary data.</text>
</comment>
<dbReference type="Pfam" id="PF19300">
    <property type="entry name" value="BPD_transp_1_N"/>
    <property type="match status" value="1"/>
</dbReference>
<evidence type="ECO:0000259" key="8">
    <source>
        <dbReference type="PROSITE" id="PS50928"/>
    </source>
</evidence>
<keyword evidence="2 7" id="KW-0813">Transport</keyword>
<reference evidence="10" key="1">
    <citation type="journal article" date="2019" name="Int. J. Syst. Evol. Microbiol.">
        <title>The Global Catalogue of Microorganisms (GCM) 10K type strain sequencing project: providing services to taxonomists for standard genome sequencing and annotation.</title>
        <authorList>
            <consortium name="The Broad Institute Genomics Platform"/>
            <consortium name="The Broad Institute Genome Sequencing Center for Infectious Disease"/>
            <person name="Wu L."/>
            <person name="Ma J."/>
        </authorList>
    </citation>
    <scope>NUCLEOTIDE SEQUENCE [LARGE SCALE GENOMIC DNA]</scope>
    <source>
        <strain evidence="10">JCM 14969</strain>
    </source>
</reference>
<keyword evidence="6 7" id="KW-0472">Membrane</keyword>
<evidence type="ECO:0000256" key="7">
    <source>
        <dbReference type="RuleBase" id="RU363032"/>
    </source>
</evidence>
<feature type="domain" description="ABC transmembrane type-1" evidence="8">
    <location>
        <begin position="98"/>
        <end position="307"/>
    </location>
</feature>
<feature type="transmembrane region" description="Helical" evidence="7">
    <location>
        <begin position="12"/>
        <end position="32"/>
    </location>
</feature>
<feature type="transmembrane region" description="Helical" evidence="7">
    <location>
        <begin position="104"/>
        <end position="126"/>
    </location>
</feature>